<name>A0ABR1Q596_9PEZI</name>
<dbReference type="Proteomes" id="UP001391051">
    <property type="component" value="Unassembled WGS sequence"/>
</dbReference>
<dbReference type="EMBL" id="JAQQWE010000007">
    <property type="protein sequence ID" value="KAK7947160.1"/>
    <property type="molecule type" value="Genomic_DNA"/>
</dbReference>
<evidence type="ECO:0000313" key="3">
    <source>
        <dbReference type="Proteomes" id="UP001391051"/>
    </source>
</evidence>
<evidence type="ECO:0000256" key="1">
    <source>
        <dbReference type="SAM" id="MobiDB-lite"/>
    </source>
</evidence>
<sequence>MQPLEYWARGRLVMSRSSHRSRHGRFANSGVAWDPGRLPRADSAARGELGRGEGENRNHGRREKGVVSASLLETQLADRNDHIQSDWVTWMSSEYKKRQTHDSYLQET</sequence>
<proteinExistence type="predicted"/>
<accession>A0ABR1Q596</accession>
<evidence type="ECO:0000313" key="2">
    <source>
        <dbReference type="EMBL" id="KAK7947160.1"/>
    </source>
</evidence>
<feature type="compositionally biased region" description="Basic and acidic residues" evidence="1">
    <location>
        <begin position="37"/>
        <end position="58"/>
    </location>
</feature>
<feature type="region of interest" description="Disordered" evidence="1">
    <location>
        <begin position="18"/>
        <end position="67"/>
    </location>
</feature>
<protein>
    <submittedName>
        <fullName evidence="2">Uncharacterized protein</fullName>
    </submittedName>
</protein>
<reference evidence="2 3" key="1">
    <citation type="submission" date="2023-01" db="EMBL/GenBank/DDBJ databases">
        <title>Analysis of 21 Apiospora genomes using comparative genomics revels a genus with tremendous synthesis potential of carbohydrate active enzymes and secondary metabolites.</title>
        <authorList>
            <person name="Sorensen T."/>
        </authorList>
    </citation>
    <scope>NUCLEOTIDE SEQUENCE [LARGE SCALE GENOMIC DNA]</scope>
    <source>
        <strain evidence="2 3">CBS 24483</strain>
    </source>
</reference>
<dbReference type="RefSeq" id="XP_066697194.1">
    <property type="nucleotide sequence ID" value="XM_066847703.1"/>
</dbReference>
<dbReference type="GeneID" id="92080765"/>
<keyword evidence="3" id="KW-1185">Reference proteome</keyword>
<organism evidence="2 3">
    <name type="scientific">Apiospora aurea</name>
    <dbReference type="NCBI Taxonomy" id="335848"/>
    <lineage>
        <taxon>Eukaryota</taxon>
        <taxon>Fungi</taxon>
        <taxon>Dikarya</taxon>
        <taxon>Ascomycota</taxon>
        <taxon>Pezizomycotina</taxon>
        <taxon>Sordariomycetes</taxon>
        <taxon>Xylariomycetidae</taxon>
        <taxon>Amphisphaeriales</taxon>
        <taxon>Apiosporaceae</taxon>
        <taxon>Apiospora</taxon>
    </lineage>
</organism>
<comment type="caution">
    <text evidence="2">The sequence shown here is derived from an EMBL/GenBank/DDBJ whole genome shotgun (WGS) entry which is preliminary data.</text>
</comment>
<gene>
    <name evidence="2" type="ORF">PG986_011481</name>
</gene>